<feature type="region of interest" description="Disordered" evidence="1">
    <location>
        <begin position="1"/>
        <end position="83"/>
    </location>
</feature>
<dbReference type="EMBL" id="JACZZA010000016">
    <property type="protein sequence ID" value="MBE1162742.1"/>
    <property type="molecule type" value="Genomic_DNA"/>
</dbReference>
<evidence type="ECO:0008006" key="4">
    <source>
        <dbReference type="Google" id="ProtNLM"/>
    </source>
</evidence>
<gene>
    <name evidence="2" type="ORF">IGX34_20350</name>
</gene>
<evidence type="ECO:0000256" key="1">
    <source>
        <dbReference type="SAM" id="MobiDB-lite"/>
    </source>
</evidence>
<organism evidence="2 3">
    <name type="scientific">Dyella acidiphila</name>
    <dbReference type="NCBI Taxonomy" id="2775866"/>
    <lineage>
        <taxon>Bacteria</taxon>
        <taxon>Pseudomonadati</taxon>
        <taxon>Pseudomonadota</taxon>
        <taxon>Gammaproteobacteria</taxon>
        <taxon>Lysobacterales</taxon>
        <taxon>Rhodanobacteraceae</taxon>
        <taxon>Dyella</taxon>
    </lineage>
</organism>
<evidence type="ECO:0000313" key="2">
    <source>
        <dbReference type="EMBL" id="MBE1162742.1"/>
    </source>
</evidence>
<dbReference type="Proteomes" id="UP000651010">
    <property type="component" value="Unassembled WGS sequence"/>
</dbReference>
<protein>
    <recommendedName>
        <fullName evidence="4">Toxin co-regulated pilus biosynthesis protein Q C-terminal domain-containing protein</fullName>
    </recommendedName>
</protein>
<feature type="compositionally biased region" description="Polar residues" evidence="1">
    <location>
        <begin position="51"/>
        <end position="61"/>
    </location>
</feature>
<dbReference type="RefSeq" id="WP_192557584.1">
    <property type="nucleotide sequence ID" value="NZ_JACZZA010000016.1"/>
</dbReference>
<name>A0ABR9GFD4_9GAMM</name>
<accession>A0ABR9GFD4</accession>
<keyword evidence="3" id="KW-1185">Reference proteome</keyword>
<feature type="region of interest" description="Disordered" evidence="1">
    <location>
        <begin position="188"/>
        <end position="207"/>
    </location>
</feature>
<sequence>MTTIFSVDAAAQAQQQESQRTPEQDFAHALAKHDAQAKSAQQEQAKSNQSPSFEQAPTPGTTEPELAVPRGENGMSLPSPSMPLAMLSELPQVLQAEATVAPTGVTEALLSARVFGWHAMAQAYLSELTAADHQAPQHASATTSQTLAAGNASASEATPAASASTTLIAETAAVAPQAETTLPAPLRQLAGDSAPSATTEVAAAEVSPAANWSERSLRFTRQHDGASVAWLRDFRISDDEASRLIQFVLSDARAKGIALSKIMLNGREAWTSPQSH</sequence>
<reference evidence="2 3" key="1">
    <citation type="submission" date="2020-09" db="EMBL/GenBank/DDBJ databases">
        <title>Dyella sp. 7MK23 isolated from forest soil.</title>
        <authorList>
            <person name="Fu J."/>
        </authorList>
    </citation>
    <scope>NUCLEOTIDE SEQUENCE [LARGE SCALE GENOMIC DNA]</scope>
    <source>
        <strain evidence="2 3">7MK23</strain>
    </source>
</reference>
<feature type="compositionally biased region" description="Low complexity" evidence="1">
    <location>
        <begin position="37"/>
        <end position="50"/>
    </location>
</feature>
<evidence type="ECO:0000313" key="3">
    <source>
        <dbReference type="Proteomes" id="UP000651010"/>
    </source>
</evidence>
<proteinExistence type="predicted"/>
<feature type="compositionally biased region" description="Basic and acidic residues" evidence="1">
    <location>
        <begin position="20"/>
        <end position="36"/>
    </location>
</feature>
<comment type="caution">
    <text evidence="2">The sequence shown here is derived from an EMBL/GenBank/DDBJ whole genome shotgun (WGS) entry which is preliminary data.</text>
</comment>